<dbReference type="AlphaFoldDB" id="A0AAV2LZS4"/>
<protein>
    <submittedName>
        <fullName evidence="2">Uncharacterized protein</fullName>
    </submittedName>
</protein>
<accession>A0AAV2LZS4</accession>
<organism evidence="2 3">
    <name type="scientific">Knipowitschia caucasica</name>
    <name type="common">Caucasian dwarf goby</name>
    <name type="synonym">Pomatoschistus caucasicus</name>
    <dbReference type="NCBI Taxonomy" id="637954"/>
    <lineage>
        <taxon>Eukaryota</taxon>
        <taxon>Metazoa</taxon>
        <taxon>Chordata</taxon>
        <taxon>Craniata</taxon>
        <taxon>Vertebrata</taxon>
        <taxon>Euteleostomi</taxon>
        <taxon>Actinopterygii</taxon>
        <taxon>Neopterygii</taxon>
        <taxon>Teleostei</taxon>
        <taxon>Neoteleostei</taxon>
        <taxon>Acanthomorphata</taxon>
        <taxon>Gobiaria</taxon>
        <taxon>Gobiiformes</taxon>
        <taxon>Gobioidei</taxon>
        <taxon>Gobiidae</taxon>
        <taxon>Gobiinae</taxon>
        <taxon>Knipowitschia</taxon>
    </lineage>
</organism>
<sequence>MTSFLHPRPVFPPPPSPPSPHGTGEDWGLGRAPQGVQRSSKRAPRVARPSVAPPWGCKNPTYLKWPPKWVHGPTPSPAV</sequence>
<evidence type="ECO:0000313" key="2">
    <source>
        <dbReference type="EMBL" id="CAL1606577.1"/>
    </source>
</evidence>
<feature type="region of interest" description="Disordered" evidence="1">
    <location>
        <begin position="1"/>
        <end position="55"/>
    </location>
</feature>
<feature type="compositionally biased region" description="Pro residues" evidence="1">
    <location>
        <begin position="9"/>
        <end position="20"/>
    </location>
</feature>
<name>A0AAV2LZS4_KNICA</name>
<dbReference type="Proteomes" id="UP001497482">
    <property type="component" value="Chromosome 5"/>
</dbReference>
<gene>
    <name evidence="2" type="ORF">KC01_LOCUS33730</name>
</gene>
<dbReference type="EMBL" id="OZ035827">
    <property type="protein sequence ID" value="CAL1606577.1"/>
    <property type="molecule type" value="Genomic_DNA"/>
</dbReference>
<evidence type="ECO:0000313" key="3">
    <source>
        <dbReference type="Proteomes" id="UP001497482"/>
    </source>
</evidence>
<reference evidence="2 3" key="1">
    <citation type="submission" date="2024-04" db="EMBL/GenBank/DDBJ databases">
        <authorList>
            <person name="Waldvogel A.-M."/>
            <person name="Schoenle A."/>
        </authorList>
    </citation>
    <scope>NUCLEOTIDE SEQUENCE [LARGE SCALE GENOMIC DNA]</scope>
</reference>
<keyword evidence="3" id="KW-1185">Reference proteome</keyword>
<evidence type="ECO:0000256" key="1">
    <source>
        <dbReference type="SAM" id="MobiDB-lite"/>
    </source>
</evidence>
<proteinExistence type="predicted"/>